<evidence type="ECO:0000256" key="4">
    <source>
        <dbReference type="ARBA" id="ARBA00016460"/>
    </source>
</evidence>
<dbReference type="AlphaFoldDB" id="D1AW70"/>
<evidence type="ECO:0000256" key="9">
    <source>
        <dbReference type="ARBA" id="ARBA00030409"/>
    </source>
</evidence>
<dbReference type="FunFam" id="3.30.470.20:FF:000006">
    <property type="entry name" value="Phosphoribosylaminoimidazole-succinocarboxamide synthase"/>
    <property type="match status" value="1"/>
</dbReference>
<dbReference type="STRING" id="519441.Smon_0049"/>
<dbReference type="PROSITE" id="PS01057">
    <property type="entry name" value="SAICAR_SYNTHETASE_1"/>
    <property type="match status" value="1"/>
</dbReference>
<evidence type="ECO:0000256" key="8">
    <source>
        <dbReference type="ARBA" id="ARBA00022840"/>
    </source>
</evidence>
<dbReference type="GO" id="GO:0004639">
    <property type="term" value="F:phosphoribosylaminoimidazolesuccinocarboxamide synthase activity"/>
    <property type="evidence" value="ECO:0007669"/>
    <property type="project" value="UniProtKB-UniRule"/>
</dbReference>
<dbReference type="InterPro" id="IPR028923">
    <property type="entry name" value="SAICAR_synt/ADE2_N"/>
</dbReference>
<keyword evidence="7 11" id="KW-0658">Purine biosynthesis</keyword>
<accession>D1AW70</accession>
<evidence type="ECO:0000313" key="14">
    <source>
        <dbReference type="Proteomes" id="UP000002072"/>
    </source>
</evidence>
<dbReference type="Gene3D" id="3.30.200.20">
    <property type="entry name" value="Phosphorylase Kinase, domain 1"/>
    <property type="match status" value="1"/>
</dbReference>
<dbReference type="InterPro" id="IPR033934">
    <property type="entry name" value="SAICAR_synt_PurC"/>
</dbReference>
<comment type="catalytic activity">
    <reaction evidence="10 11">
        <text>5-amino-1-(5-phospho-D-ribosyl)imidazole-4-carboxylate + L-aspartate + ATP = (2S)-2-[5-amino-1-(5-phospho-beta-D-ribosyl)imidazole-4-carboxamido]succinate + ADP + phosphate + 2 H(+)</text>
        <dbReference type="Rhea" id="RHEA:22628"/>
        <dbReference type="ChEBI" id="CHEBI:15378"/>
        <dbReference type="ChEBI" id="CHEBI:29991"/>
        <dbReference type="ChEBI" id="CHEBI:30616"/>
        <dbReference type="ChEBI" id="CHEBI:43474"/>
        <dbReference type="ChEBI" id="CHEBI:58443"/>
        <dbReference type="ChEBI" id="CHEBI:77657"/>
        <dbReference type="ChEBI" id="CHEBI:456216"/>
        <dbReference type="EC" id="6.3.2.6"/>
    </reaction>
</comment>
<dbReference type="KEGG" id="smf:Smon_0049"/>
<keyword evidence="5 11" id="KW-0436">Ligase</keyword>
<gene>
    <name evidence="11" type="primary">purC</name>
    <name evidence="13" type="ordered locus">Smon_0049</name>
</gene>
<dbReference type="PROSITE" id="PS01058">
    <property type="entry name" value="SAICAR_SYNTHETASE_2"/>
    <property type="match status" value="1"/>
</dbReference>
<comment type="pathway">
    <text evidence="1 11">Purine metabolism; IMP biosynthesis via de novo pathway; 5-amino-1-(5-phospho-D-ribosyl)imidazole-4-carboxamide from 5-amino-1-(5-phospho-D-ribosyl)imidazole-4-carboxylate: step 1/2.</text>
</comment>
<dbReference type="PANTHER" id="PTHR43599:SF3">
    <property type="entry name" value="SI:DKEY-6E2.2"/>
    <property type="match status" value="1"/>
</dbReference>
<evidence type="ECO:0000256" key="10">
    <source>
        <dbReference type="ARBA" id="ARBA00048475"/>
    </source>
</evidence>
<dbReference type="OrthoDB" id="9801549at2"/>
<dbReference type="UniPathway" id="UPA00074">
    <property type="reaction ID" value="UER00131"/>
</dbReference>
<evidence type="ECO:0000256" key="6">
    <source>
        <dbReference type="ARBA" id="ARBA00022741"/>
    </source>
</evidence>
<dbReference type="EMBL" id="CP001779">
    <property type="protein sequence ID" value="ACZ00546.1"/>
    <property type="molecule type" value="Genomic_DNA"/>
</dbReference>
<dbReference type="Proteomes" id="UP000002072">
    <property type="component" value="Chromosome"/>
</dbReference>
<dbReference type="EC" id="6.3.2.6" evidence="3 11"/>
<reference evidence="13 14" key="1">
    <citation type="journal article" date="2009" name="Stand. Genomic Sci.">
        <title>Complete genome sequence of Streptobacillus moniliformis type strain (9901T).</title>
        <authorList>
            <person name="Nolan M."/>
            <person name="Gronow S."/>
            <person name="Lapidus A."/>
            <person name="Ivanova N."/>
            <person name="Copeland A."/>
            <person name="Lucas S."/>
            <person name="Del Rio T.G."/>
            <person name="Chen F."/>
            <person name="Tice H."/>
            <person name="Pitluck S."/>
            <person name="Cheng J.F."/>
            <person name="Sims D."/>
            <person name="Meincke L."/>
            <person name="Bruce D."/>
            <person name="Goodwin L."/>
            <person name="Brettin T."/>
            <person name="Han C."/>
            <person name="Detter J.C."/>
            <person name="Ovchinikova G."/>
            <person name="Pati A."/>
            <person name="Mavromatis K."/>
            <person name="Mikhailova N."/>
            <person name="Chen A."/>
            <person name="Palaniappan K."/>
            <person name="Land M."/>
            <person name="Hauser L."/>
            <person name="Chang Y.J."/>
            <person name="Jeffries C.D."/>
            <person name="Rohde M."/>
            <person name="Sproer C."/>
            <person name="Goker M."/>
            <person name="Bristow J."/>
            <person name="Eisen J.A."/>
            <person name="Markowitz V."/>
            <person name="Hugenholtz P."/>
            <person name="Kyrpides N.C."/>
            <person name="Klenk H.P."/>
            <person name="Chain P."/>
        </authorList>
    </citation>
    <scope>NUCLEOTIDE SEQUENCE [LARGE SCALE GENOMIC DNA]</scope>
    <source>
        <strain evidence="14">ATCC 14647 / DSM 12112 / NCTC 10651 / 9901</strain>
    </source>
</reference>
<dbReference type="GO" id="GO:0005524">
    <property type="term" value="F:ATP binding"/>
    <property type="evidence" value="ECO:0007669"/>
    <property type="project" value="UniProtKB-KW"/>
</dbReference>
<name>D1AW70_STRM9</name>
<evidence type="ECO:0000256" key="2">
    <source>
        <dbReference type="ARBA" id="ARBA00010190"/>
    </source>
</evidence>
<keyword evidence="14" id="KW-1185">Reference proteome</keyword>
<dbReference type="SUPFAM" id="SSF56104">
    <property type="entry name" value="SAICAR synthase-like"/>
    <property type="match status" value="1"/>
</dbReference>
<dbReference type="InterPro" id="IPR050089">
    <property type="entry name" value="SAICAR_synthetase"/>
</dbReference>
<evidence type="ECO:0000256" key="7">
    <source>
        <dbReference type="ARBA" id="ARBA00022755"/>
    </source>
</evidence>
<dbReference type="GO" id="GO:0009236">
    <property type="term" value="P:cobalamin biosynthetic process"/>
    <property type="evidence" value="ECO:0007669"/>
    <property type="project" value="InterPro"/>
</dbReference>
<dbReference type="HOGENOM" id="CLU_061495_2_0_0"/>
<dbReference type="CDD" id="cd01415">
    <property type="entry name" value="SAICAR_synt_PurC"/>
    <property type="match status" value="1"/>
</dbReference>
<dbReference type="PANTHER" id="PTHR43599">
    <property type="entry name" value="MULTIFUNCTIONAL PROTEIN ADE2"/>
    <property type="match status" value="1"/>
</dbReference>
<dbReference type="InterPro" id="IPR018236">
    <property type="entry name" value="SAICAR_synthetase_CS"/>
</dbReference>
<comment type="similarity">
    <text evidence="2 11">Belongs to the SAICAR synthetase family.</text>
</comment>
<dbReference type="FunFam" id="3.30.200.20:FF:000189">
    <property type="entry name" value="Phosphoribosylaminoimidazole-succinocarboxamide synthase"/>
    <property type="match status" value="1"/>
</dbReference>
<dbReference type="Gene3D" id="3.30.470.20">
    <property type="entry name" value="ATP-grasp fold, B domain"/>
    <property type="match status" value="1"/>
</dbReference>
<keyword evidence="6 11" id="KW-0547">Nucleotide-binding</keyword>
<sequence>MEKTNFLYEGKAKQLYLTDDENLVIVLYKDDATAGNGIKKGSIKNKGILNNDITTLIFNLLEDHGIKTHFVKKLNEREQLCQKVDIFPLEVIVRNVIAGSMAERLGIKEGTKPINTIFEICYKNDKYGDPLINDHHAVSLGLATYDELREIYSITDKINKLLKEKFDELGIILVDFKIEFGKNSKGEILLADEITPDTCRFWDKETGEKLDKDRFRRDLGNIEEAYLEIFKRLAGKN</sequence>
<evidence type="ECO:0000256" key="1">
    <source>
        <dbReference type="ARBA" id="ARBA00004672"/>
    </source>
</evidence>
<dbReference type="HAMAP" id="MF_00137">
    <property type="entry name" value="SAICAR_synth"/>
    <property type="match status" value="1"/>
</dbReference>
<proteinExistence type="inferred from homology"/>
<dbReference type="GO" id="GO:0006189">
    <property type="term" value="P:'de novo' IMP biosynthetic process"/>
    <property type="evidence" value="ECO:0007669"/>
    <property type="project" value="UniProtKB-UniRule"/>
</dbReference>
<dbReference type="eggNOG" id="COG0152">
    <property type="taxonomic scope" value="Bacteria"/>
</dbReference>
<protein>
    <recommendedName>
        <fullName evidence="4 11">Phosphoribosylaminoimidazole-succinocarboxamide synthase</fullName>
        <ecNumber evidence="3 11">6.3.2.6</ecNumber>
    </recommendedName>
    <alternativeName>
        <fullName evidence="9 11">SAICAR synthetase</fullName>
    </alternativeName>
</protein>
<dbReference type="InterPro" id="IPR001636">
    <property type="entry name" value="SAICAR_synth"/>
</dbReference>
<dbReference type="Pfam" id="PF01259">
    <property type="entry name" value="SAICAR_synt"/>
    <property type="match status" value="1"/>
</dbReference>
<evidence type="ECO:0000259" key="12">
    <source>
        <dbReference type="Pfam" id="PF01259"/>
    </source>
</evidence>
<dbReference type="NCBIfam" id="TIGR00081">
    <property type="entry name" value="purC"/>
    <property type="match status" value="1"/>
</dbReference>
<feature type="domain" description="SAICAR synthetase/ADE2 N-terminal" evidence="12">
    <location>
        <begin position="7"/>
        <end position="232"/>
    </location>
</feature>
<dbReference type="RefSeq" id="WP_012858104.1">
    <property type="nucleotide sequence ID" value="NC_013515.1"/>
</dbReference>
<keyword evidence="8 11" id="KW-0067">ATP-binding</keyword>
<evidence type="ECO:0000256" key="3">
    <source>
        <dbReference type="ARBA" id="ARBA00012217"/>
    </source>
</evidence>
<organism evidence="13 14">
    <name type="scientific">Streptobacillus moniliformis (strain ATCC 14647 / DSM 12112 / NCTC 10651 / 9901)</name>
    <dbReference type="NCBI Taxonomy" id="519441"/>
    <lineage>
        <taxon>Bacteria</taxon>
        <taxon>Fusobacteriati</taxon>
        <taxon>Fusobacteriota</taxon>
        <taxon>Fusobacteriia</taxon>
        <taxon>Fusobacteriales</taxon>
        <taxon>Leptotrichiaceae</taxon>
        <taxon>Streptobacillus</taxon>
    </lineage>
</organism>
<evidence type="ECO:0000256" key="11">
    <source>
        <dbReference type="HAMAP-Rule" id="MF_00137"/>
    </source>
</evidence>
<evidence type="ECO:0000256" key="5">
    <source>
        <dbReference type="ARBA" id="ARBA00022598"/>
    </source>
</evidence>
<dbReference type="GeneID" id="29674122"/>
<evidence type="ECO:0000313" key="13">
    <source>
        <dbReference type="EMBL" id="ACZ00546.1"/>
    </source>
</evidence>